<organism evidence="2">
    <name type="scientific">marine metagenome</name>
    <dbReference type="NCBI Taxonomy" id="408172"/>
    <lineage>
        <taxon>unclassified sequences</taxon>
        <taxon>metagenomes</taxon>
        <taxon>ecological metagenomes</taxon>
    </lineage>
</organism>
<feature type="transmembrane region" description="Helical" evidence="1">
    <location>
        <begin position="110"/>
        <end position="133"/>
    </location>
</feature>
<dbReference type="AlphaFoldDB" id="A0A382V8I0"/>
<dbReference type="PANTHER" id="PTHR43318">
    <property type="entry name" value="UDP-N-ACETYLGLUCOSAMINE 4,6-DEHYDRATASE"/>
    <property type="match status" value="1"/>
</dbReference>
<name>A0A382V8I0_9ZZZZ</name>
<dbReference type="EMBL" id="UINC01149970">
    <property type="protein sequence ID" value="SVD42760.1"/>
    <property type="molecule type" value="Genomic_DNA"/>
</dbReference>
<keyword evidence="1" id="KW-0472">Membrane</keyword>
<proteinExistence type="predicted"/>
<dbReference type="InterPro" id="IPR036291">
    <property type="entry name" value="NAD(P)-bd_dom_sf"/>
</dbReference>
<reference evidence="2" key="1">
    <citation type="submission" date="2018-05" db="EMBL/GenBank/DDBJ databases">
        <authorList>
            <person name="Lanie J.A."/>
            <person name="Ng W.-L."/>
            <person name="Kazmierczak K.M."/>
            <person name="Andrzejewski T.M."/>
            <person name="Davidsen T.M."/>
            <person name="Wayne K.J."/>
            <person name="Tettelin H."/>
            <person name="Glass J.I."/>
            <person name="Rusch D."/>
            <person name="Podicherti R."/>
            <person name="Tsui H.-C.T."/>
            <person name="Winkler M.E."/>
        </authorList>
    </citation>
    <scope>NUCLEOTIDE SEQUENCE</scope>
</reference>
<dbReference type="SUPFAM" id="SSF51735">
    <property type="entry name" value="NAD(P)-binding Rossmann-fold domains"/>
    <property type="match status" value="1"/>
</dbReference>
<keyword evidence="1" id="KW-0812">Transmembrane</keyword>
<feature type="transmembrane region" description="Helical" evidence="1">
    <location>
        <begin position="84"/>
        <end position="104"/>
    </location>
</feature>
<sequence>MLKKHGQLFLTAVFIFDSIVIIFSWLAAYYIRFKTSIGPPLRYAIPEIDFYLWALIPVWMAFMFNIRLCGLYKPLRGKPITTEFFNIIKVGVLSILILTALTFFYREYSFSRYVVVFFWALVTFLLIISHMLVRLALIEARRRGLNIRHILIVGAGDLGQAVAEKINLHPEFGINIIGFLTTHSEKIGKELNGIQIIGADHEISKVIYKYRIDQLYIALPLSEHDKMEKVLENLAEETVDIKVVPDLLQFMNLQAGVEDLDGLPVIN</sequence>
<evidence type="ECO:0008006" key="3">
    <source>
        <dbReference type="Google" id="ProtNLM"/>
    </source>
</evidence>
<dbReference type="Pfam" id="PF13727">
    <property type="entry name" value="CoA_binding_3"/>
    <property type="match status" value="1"/>
</dbReference>
<feature type="non-terminal residue" evidence="2">
    <location>
        <position position="267"/>
    </location>
</feature>
<evidence type="ECO:0000313" key="2">
    <source>
        <dbReference type="EMBL" id="SVD42760.1"/>
    </source>
</evidence>
<gene>
    <name evidence="2" type="ORF">METZ01_LOCUS395614</name>
</gene>
<accession>A0A382V8I0</accession>
<feature type="transmembrane region" description="Helical" evidence="1">
    <location>
        <begin position="51"/>
        <end position="72"/>
    </location>
</feature>
<protein>
    <recommendedName>
        <fullName evidence="3">CoA-binding domain-containing protein</fullName>
    </recommendedName>
</protein>
<feature type="transmembrane region" description="Helical" evidence="1">
    <location>
        <begin position="7"/>
        <end position="31"/>
    </location>
</feature>
<evidence type="ECO:0000256" key="1">
    <source>
        <dbReference type="SAM" id="Phobius"/>
    </source>
</evidence>
<dbReference type="Gene3D" id="3.40.50.720">
    <property type="entry name" value="NAD(P)-binding Rossmann-like Domain"/>
    <property type="match status" value="1"/>
</dbReference>
<dbReference type="InterPro" id="IPR051203">
    <property type="entry name" value="Polysaccharide_Synthase-Rel"/>
</dbReference>
<keyword evidence="1" id="KW-1133">Transmembrane helix</keyword>
<dbReference type="PANTHER" id="PTHR43318:SF2">
    <property type="entry name" value="UDP-N-ACETYLGLUCOSAMINE 4,6-DEHYDRATASE (INVERTING)"/>
    <property type="match status" value="1"/>
</dbReference>